<name>A0A6M5YMV9_9BACT</name>
<evidence type="ECO:0000313" key="3">
    <source>
        <dbReference type="Proteomes" id="UP000503447"/>
    </source>
</evidence>
<reference evidence="3" key="1">
    <citation type="submission" date="2020-05" db="EMBL/GenBank/DDBJ databases">
        <title>Frigoriglobus tundricola gen. nov., sp. nov., a psychrotolerant cellulolytic planctomycete of the family Gemmataceae with two divergent copies of 16S rRNA gene.</title>
        <authorList>
            <person name="Kulichevskaya I.S."/>
            <person name="Ivanova A.A."/>
            <person name="Naumoff D.G."/>
            <person name="Beletsky A.V."/>
            <person name="Rijpstra W.I.C."/>
            <person name="Sinninghe Damste J.S."/>
            <person name="Mardanov A.V."/>
            <person name="Ravin N.V."/>
            <person name="Dedysh S.N."/>
        </authorList>
    </citation>
    <scope>NUCLEOTIDE SEQUENCE [LARGE SCALE GENOMIC DNA]</scope>
    <source>
        <strain evidence="3">PL17</strain>
    </source>
</reference>
<accession>A0A6M5YMV9</accession>
<sequence>MSDALVLGVVAMVCVTIGTPATVALFLGRRFRGRASKDSIELSTSAGDDKPGK</sequence>
<protein>
    <submittedName>
        <fullName evidence="2">Uncharacterized protein</fullName>
    </submittedName>
</protein>
<evidence type="ECO:0000256" key="1">
    <source>
        <dbReference type="SAM" id="Phobius"/>
    </source>
</evidence>
<dbReference type="AlphaFoldDB" id="A0A6M5YMV9"/>
<dbReference type="EMBL" id="CP053452">
    <property type="protein sequence ID" value="QJW95387.1"/>
    <property type="molecule type" value="Genomic_DNA"/>
</dbReference>
<keyword evidence="1" id="KW-0472">Membrane</keyword>
<dbReference type="RefSeq" id="WP_171471181.1">
    <property type="nucleotide sequence ID" value="NZ_CP053452.2"/>
</dbReference>
<feature type="transmembrane region" description="Helical" evidence="1">
    <location>
        <begin position="6"/>
        <end position="27"/>
    </location>
</feature>
<dbReference type="KEGG" id="ftj:FTUN_2936"/>
<dbReference type="Proteomes" id="UP000503447">
    <property type="component" value="Chromosome"/>
</dbReference>
<gene>
    <name evidence="2" type="ORF">FTUN_2936</name>
</gene>
<keyword evidence="1" id="KW-0812">Transmembrane</keyword>
<proteinExistence type="predicted"/>
<organism evidence="2 3">
    <name type="scientific">Frigoriglobus tundricola</name>
    <dbReference type="NCBI Taxonomy" id="2774151"/>
    <lineage>
        <taxon>Bacteria</taxon>
        <taxon>Pseudomonadati</taxon>
        <taxon>Planctomycetota</taxon>
        <taxon>Planctomycetia</taxon>
        <taxon>Gemmatales</taxon>
        <taxon>Gemmataceae</taxon>
        <taxon>Frigoriglobus</taxon>
    </lineage>
</organism>
<keyword evidence="3" id="KW-1185">Reference proteome</keyword>
<keyword evidence="1" id="KW-1133">Transmembrane helix</keyword>
<evidence type="ECO:0000313" key="2">
    <source>
        <dbReference type="EMBL" id="QJW95387.1"/>
    </source>
</evidence>